<protein>
    <submittedName>
        <fullName evidence="1">Uncharacterized protein</fullName>
    </submittedName>
</protein>
<keyword evidence="2" id="KW-1185">Reference proteome</keyword>
<organism evidence="1 2">
    <name type="scientific">Prevotella lacticifex</name>
    <dbReference type="NCBI Taxonomy" id="2854755"/>
    <lineage>
        <taxon>Bacteria</taxon>
        <taxon>Pseudomonadati</taxon>
        <taxon>Bacteroidota</taxon>
        <taxon>Bacteroidia</taxon>
        <taxon>Bacteroidales</taxon>
        <taxon>Prevotellaceae</taxon>
        <taxon>Prevotella</taxon>
    </lineage>
</organism>
<dbReference type="GeneID" id="72467526"/>
<evidence type="ECO:0000313" key="1">
    <source>
        <dbReference type="EMBL" id="GJG58439.1"/>
    </source>
</evidence>
<sequence length="214" mass="24296">MTAYFQNINNRASTIQNANAIAGKQLDMSNAVGSRTDGSFTIGNFGLSGVREKEEYPLLLTTQRLNMETTYKDNHLTLTAGINVNRYFAIGITTQYGVHGAITYSLSKNISMTAFGEYYNVNPWYYMAAFPYISTSRYGGYITYRSKKFGTHIGAEKYYDPFVRQWIFRPIVTPFVKVSDKFIFELPIGGLLKEGSEHLFHQKRRKGPTITPDL</sequence>
<dbReference type="EMBL" id="BPUB01000001">
    <property type="protein sequence ID" value="GJG58439.1"/>
    <property type="molecule type" value="Genomic_DNA"/>
</dbReference>
<proteinExistence type="predicted"/>
<gene>
    <name evidence="1" type="ORF">PRLR5076_12900</name>
</gene>
<reference evidence="1" key="1">
    <citation type="journal article" date="2022" name="Int. J. Syst. Evol. Microbiol.">
        <title>Prevotella lacticifex sp. nov., isolated from the rumen of cows.</title>
        <authorList>
            <person name="Shinkai T."/>
            <person name="Ikeyama N."/>
            <person name="Kumagai M."/>
            <person name="Ohmori H."/>
            <person name="Sakamoto M."/>
            <person name="Ohkuma M."/>
            <person name="Mitsumori M."/>
        </authorList>
    </citation>
    <scope>NUCLEOTIDE SEQUENCE</scope>
    <source>
        <strain evidence="1">R5076</strain>
    </source>
</reference>
<evidence type="ECO:0000313" key="2">
    <source>
        <dbReference type="Proteomes" id="UP000825483"/>
    </source>
</evidence>
<name>A0A9R1C9E0_9BACT</name>
<dbReference type="AlphaFoldDB" id="A0A9R1C9E0"/>
<dbReference type="Proteomes" id="UP000825483">
    <property type="component" value="Unassembled WGS sequence"/>
</dbReference>
<accession>A0A9R1C9E0</accession>
<dbReference type="RefSeq" id="WP_223929271.1">
    <property type="nucleotide sequence ID" value="NZ_BPTU01000001.1"/>
</dbReference>
<comment type="caution">
    <text evidence="1">The sequence shown here is derived from an EMBL/GenBank/DDBJ whole genome shotgun (WGS) entry which is preliminary data.</text>
</comment>